<accession>A0A2A9CXE2</accession>
<keyword evidence="1" id="KW-0732">Signal</keyword>
<dbReference type="InterPro" id="IPR006311">
    <property type="entry name" value="TAT_signal"/>
</dbReference>
<comment type="caution">
    <text evidence="2">The sequence shown here is derived from an EMBL/GenBank/DDBJ whole genome shotgun (WGS) entry which is preliminary data.</text>
</comment>
<dbReference type="AlphaFoldDB" id="A0A2A9CXE2"/>
<sequence>MTADGNQRGISRRGITKSAVWSVPVVAVAAGAPAHAQASQPCTPVSYPAPVPDGQARTETTWTVPAGVTSVTFAVAGGGGGYSNALGAAGSGALITGEMAVTGGQVLTLITGAGGIGNATQEALGGGGYGNGGDVVNPAGPSGTNFGGSGGGGSAILLAGSPLVVAGGGGGNGSFAQLNTAPSMAWGTSGAVGGTPWHHGGGQLATMENYPNQWLVAPGGLSALAGGAGGAGGQWQPPAL</sequence>
<organism evidence="2 3">
    <name type="scientific">Serinibacter salmoneus</name>
    <dbReference type="NCBI Taxonomy" id="556530"/>
    <lineage>
        <taxon>Bacteria</taxon>
        <taxon>Bacillati</taxon>
        <taxon>Actinomycetota</taxon>
        <taxon>Actinomycetes</taxon>
        <taxon>Micrococcales</taxon>
        <taxon>Beutenbergiaceae</taxon>
        <taxon>Serinibacter</taxon>
    </lineage>
</organism>
<protein>
    <recommendedName>
        <fullName evidence="4">Glycine rich protein</fullName>
    </recommendedName>
</protein>
<dbReference type="EMBL" id="PDJD01000001">
    <property type="protein sequence ID" value="PFG19107.1"/>
    <property type="molecule type" value="Genomic_DNA"/>
</dbReference>
<evidence type="ECO:0008006" key="4">
    <source>
        <dbReference type="Google" id="ProtNLM"/>
    </source>
</evidence>
<proteinExistence type="predicted"/>
<feature type="chain" id="PRO_5038982014" description="Glycine rich protein" evidence="1">
    <location>
        <begin position="37"/>
        <end position="240"/>
    </location>
</feature>
<evidence type="ECO:0000256" key="1">
    <source>
        <dbReference type="SAM" id="SignalP"/>
    </source>
</evidence>
<keyword evidence="3" id="KW-1185">Reference proteome</keyword>
<reference evidence="2 3" key="1">
    <citation type="submission" date="2017-10" db="EMBL/GenBank/DDBJ databases">
        <title>Sequencing the genomes of 1000 actinobacteria strains.</title>
        <authorList>
            <person name="Klenk H.-P."/>
        </authorList>
    </citation>
    <scope>NUCLEOTIDE SEQUENCE [LARGE SCALE GENOMIC DNA]</scope>
    <source>
        <strain evidence="2 3">DSM 21801</strain>
    </source>
</reference>
<evidence type="ECO:0000313" key="3">
    <source>
        <dbReference type="Proteomes" id="UP000224915"/>
    </source>
</evidence>
<dbReference type="Proteomes" id="UP000224915">
    <property type="component" value="Unassembled WGS sequence"/>
</dbReference>
<gene>
    <name evidence="2" type="ORF">ATL40_0663</name>
</gene>
<evidence type="ECO:0000313" key="2">
    <source>
        <dbReference type="EMBL" id="PFG19107.1"/>
    </source>
</evidence>
<feature type="signal peptide" evidence="1">
    <location>
        <begin position="1"/>
        <end position="36"/>
    </location>
</feature>
<name>A0A2A9CXE2_9MICO</name>
<dbReference type="PROSITE" id="PS51318">
    <property type="entry name" value="TAT"/>
    <property type="match status" value="1"/>
</dbReference>